<evidence type="ECO:0000313" key="7">
    <source>
        <dbReference type="EMBL" id="MFL0252216.1"/>
    </source>
</evidence>
<evidence type="ECO:0000256" key="6">
    <source>
        <dbReference type="SAM" id="Phobius"/>
    </source>
</evidence>
<evidence type="ECO:0000256" key="4">
    <source>
        <dbReference type="ARBA" id="ARBA00022989"/>
    </source>
</evidence>
<evidence type="ECO:0000256" key="2">
    <source>
        <dbReference type="ARBA" id="ARBA00022448"/>
    </source>
</evidence>
<feature type="transmembrane region" description="Helical" evidence="6">
    <location>
        <begin position="252"/>
        <end position="276"/>
    </location>
</feature>
<protein>
    <submittedName>
        <fullName evidence="7">APC family permease</fullName>
    </submittedName>
</protein>
<sequence>MEIFRKKTVKNFDNDYAKSSLKKKLTSFDLAALGIGSIVGTGIFVATGQGAKMAGPAVIISFMIAAITSALCALTYSELASMFPVSGSTYSYSYVAFGEIIAWIIGWDLILEYLVSAAAVAAGWSGSLNGILSDYGIKLPSMLTKAPISGGIVDLPAVLITAVVTWLLYIGVSESAKINDAIVVIKILIIVIFIALGVTHIKAANYHPFMPFGVNGVVSGASIIFFAFIGFDTVSTASEETKDPEKDVPRGLALCLVVVIIMYIAVSLVLTGIISYKNVSIDNALPGALSHIGINWGSALVGVGAVVGMVSTLLATLYGQIRIFMVMARDGLLPNVFAKVNKKHSTPGLCTILTGVVTAVLAGFLPLNMIMELCNIGTLFAFALVSLGVIVLRVTMPEVKRKFKCPGVPFTPIITIFCCGYLIYTLPVITWIRFLIWLLIGILIYVFYGYKNSKLKSK</sequence>
<dbReference type="Proteomes" id="UP001623592">
    <property type="component" value="Unassembled WGS sequence"/>
</dbReference>
<dbReference type="Gene3D" id="1.20.1740.10">
    <property type="entry name" value="Amino acid/polyamine transporter I"/>
    <property type="match status" value="1"/>
</dbReference>
<keyword evidence="4 6" id="KW-1133">Transmembrane helix</keyword>
<feature type="transmembrane region" description="Helical" evidence="6">
    <location>
        <begin position="430"/>
        <end position="450"/>
    </location>
</feature>
<feature type="transmembrane region" description="Helical" evidence="6">
    <location>
        <begin position="181"/>
        <end position="203"/>
    </location>
</feature>
<evidence type="ECO:0000256" key="3">
    <source>
        <dbReference type="ARBA" id="ARBA00022692"/>
    </source>
</evidence>
<feature type="transmembrane region" description="Helical" evidence="6">
    <location>
        <begin position="146"/>
        <end position="169"/>
    </location>
</feature>
<feature type="transmembrane region" description="Helical" evidence="6">
    <location>
        <begin position="407"/>
        <end position="424"/>
    </location>
</feature>
<feature type="transmembrane region" description="Helical" evidence="6">
    <location>
        <begin position="296"/>
        <end position="319"/>
    </location>
</feature>
<feature type="transmembrane region" description="Helical" evidence="6">
    <location>
        <begin position="58"/>
        <end position="79"/>
    </location>
</feature>
<comment type="subcellular location">
    <subcellularLocation>
        <location evidence="1">Membrane</location>
        <topology evidence="1">Multi-pass membrane protein</topology>
    </subcellularLocation>
</comment>
<feature type="transmembrane region" description="Helical" evidence="6">
    <location>
        <begin position="28"/>
        <end position="46"/>
    </location>
</feature>
<dbReference type="PANTHER" id="PTHR43243:SF4">
    <property type="entry name" value="CATIONIC AMINO ACID TRANSPORTER 4"/>
    <property type="match status" value="1"/>
</dbReference>
<dbReference type="RefSeq" id="WP_406788865.1">
    <property type="nucleotide sequence ID" value="NZ_JBJIAA010000015.1"/>
</dbReference>
<dbReference type="PANTHER" id="PTHR43243">
    <property type="entry name" value="INNER MEMBRANE TRANSPORTER YGJI-RELATED"/>
    <property type="match status" value="1"/>
</dbReference>
<reference evidence="7 8" key="1">
    <citation type="submission" date="2024-11" db="EMBL/GenBank/DDBJ databases">
        <authorList>
            <person name="Heng Y.C."/>
            <person name="Lim A.C.H."/>
            <person name="Lee J.K.Y."/>
            <person name="Kittelmann S."/>
        </authorList>
    </citation>
    <scope>NUCLEOTIDE SEQUENCE [LARGE SCALE GENOMIC DNA]</scope>
    <source>
        <strain evidence="7 8">WILCCON 0114</strain>
    </source>
</reference>
<dbReference type="Pfam" id="PF13520">
    <property type="entry name" value="AA_permease_2"/>
    <property type="match status" value="1"/>
</dbReference>
<keyword evidence="2" id="KW-0813">Transport</keyword>
<dbReference type="EMBL" id="JBJIAA010000015">
    <property type="protein sequence ID" value="MFL0252216.1"/>
    <property type="molecule type" value="Genomic_DNA"/>
</dbReference>
<evidence type="ECO:0000256" key="5">
    <source>
        <dbReference type="ARBA" id="ARBA00023136"/>
    </source>
</evidence>
<feature type="transmembrane region" description="Helical" evidence="6">
    <location>
        <begin position="349"/>
        <end position="370"/>
    </location>
</feature>
<dbReference type="PIRSF" id="PIRSF006060">
    <property type="entry name" value="AA_transporter"/>
    <property type="match status" value="1"/>
</dbReference>
<name>A0ABW8TI43_9CLOT</name>
<keyword evidence="5 6" id="KW-0472">Membrane</keyword>
<feature type="transmembrane region" description="Helical" evidence="6">
    <location>
        <begin position="209"/>
        <end position="231"/>
    </location>
</feature>
<dbReference type="InterPro" id="IPR002293">
    <property type="entry name" value="AA/rel_permease1"/>
</dbReference>
<proteinExistence type="predicted"/>
<evidence type="ECO:0000256" key="1">
    <source>
        <dbReference type="ARBA" id="ARBA00004141"/>
    </source>
</evidence>
<comment type="caution">
    <text evidence="7">The sequence shown here is derived from an EMBL/GenBank/DDBJ whole genome shotgun (WGS) entry which is preliminary data.</text>
</comment>
<evidence type="ECO:0000313" key="8">
    <source>
        <dbReference type="Proteomes" id="UP001623592"/>
    </source>
</evidence>
<accession>A0ABW8TI43</accession>
<keyword evidence="3 6" id="KW-0812">Transmembrane</keyword>
<gene>
    <name evidence="7" type="ORF">ACJDT4_17525</name>
</gene>
<feature type="transmembrane region" description="Helical" evidence="6">
    <location>
        <begin position="100"/>
        <end position="126"/>
    </location>
</feature>
<keyword evidence="8" id="KW-1185">Reference proteome</keyword>
<organism evidence="7 8">
    <name type="scientific">Clostridium neuense</name>
    <dbReference type="NCBI Taxonomy" id="1728934"/>
    <lineage>
        <taxon>Bacteria</taxon>
        <taxon>Bacillati</taxon>
        <taxon>Bacillota</taxon>
        <taxon>Clostridia</taxon>
        <taxon>Eubacteriales</taxon>
        <taxon>Clostridiaceae</taxon>
        <taxon>Clostridium</taxon>
    </lineage>
</organism>
<feature type="transmembrane region" description="Helical" evidence="6">
    <location>
        <begin position="376"/>
        <end position="395"/>
    </location>
</feature>